<keyword evidence="6" id="KW-1185">Reference proteome</keyword>
<name>A0AAF0YA49_9TREE</name>
<dbReference type="PROSITE" id="PS00674">
    <property type="entry name" value="AAA"/>
    <property type="match status" value="2"/>
</dbReference>
<dbReference type="InterPro" id="IPR003593">
    <property type="entry name" value="AAA+_ATPase"/>
</dbReference>
<keyword evidence="1" id="KW-0677">Repeat</keyword>
<dbReference type="PANTHER" id="PTHR23077">
    <property type="entry name" value="AAA-FAMILY ATPASE"/>
    <property type="match status" value="1"/>
</dbReference>
<evidence type="ECO:0000256" key="1">
    <source>
        <dbReference type="ARBA" id="ARBA00022737"/>
    </source>
</evidence>
<dbReference type="RefSeq" id="XP_062628249.1">
    <property type="nucleotide sequence ID" value="XM_062772265.1"/>
</dbReference>
<dbReference type="InterPro" id="IPR041569">
    <property type="entry name" value="AAA_lid_3"/>
</dbReference>
<feature type="domain" description="AAA+ ATPase" evidence="4">
    <location>
        <begin position="566"/>
        <end position="701"/>
    </location>
</feature>
<dbReference type="AlphaFoldDB" id="A0AAF0YA49"/>
<protein>
    <submittedName>
        <fullName evidence="5">ATPase family gene 2 protein</fullName>
    </submittedName>
</protein>
<dbReference type="CDD" id="cd19511">
    <property type="entry name" value="RecA-like_CDC48_r2-like"/>
    <property type="match status" value="1"/>
</dbReference>
<dbReference type="Pfam" id="PF17862">
    <property type="entry name" value="AAA_lid_3"/>
    <property type="match status" value="2"/>
</dbReference>
<keyword evidence="3" id="KW-0067">ATP-binding</keyword>
<evidence type="ECO:0000259" key="4">
    <source>
        <dbReference type="SMART" id="SM00382"/>
    </source>
</evidence>
<dbReference type="Pfam" id="PF00004">
    <property type="entry name" value="AAA"/>
    <property type="match status" value="2"/>
</dbReference>
<accession>A0AAF0YA49</accession>
<dbReference type="FunFam" id="3.40.50.300:FF:000018">
    <property type="entry name" value="Cell division control 48"/>
    <property type="match status" value="1"/>
</dbReference>
<sequence length="1006" mass="108181">MSLATLQVVPLDAEASGSDALPQRRNRRAHLAPELLRAHKLAAGDWLLVRSRLGGEATPKPLGWIVAQIWPRVGLEEDSIGLSPSQIANLGEGDVEVYRFPTASSKGVLKLVTVKEVESKNKASADESGVKREAGWRRAAVKEALRLNLTPDSVKYVAPGYKVTVGDGSSVFVVTDIQVSTKAAPPSADGVAKDLGALSLKDFGPVYEVEWRSKVAFEDEAGDDKAGDKGVTASGFKSTATTAAIPSYINIFAPSESASSSYNQLGGLGPQIKQVKALLDLPLNNPELFSRFGLTPPRGLLLHGPPGTGKTALARAIASSTPGCSCIVVNGPELSSAFHGETEERIRGVFEEARKRSPCIIVLDEVDALVPRRDGGEGGEVERRVVAMLLTLMDGMGSSSANERVIVIAATNRPNSIDPALRRPGRFDREIEIGIPDAVGRRHILDIMLAKMPHSLTPEEVDAIAARTHGYVGADLGSLVRESASAAIQRWYDNPAGADAPLLTYADVLHTLPTIRPSAMREVFVETPAVRWTDIAGQNEVKQKLRECVEWPLTHRDTFDRLGVEAPRGVLLYGPPGCSKTLTAKALATESGINFIAVKGPELLNKYVGESERAVREIFRKARAASPSIVFFDEIDALGSARDGGEGGHGGVLTSLLNEMDGIEQLSGVTVVAATNRPDVLDAALTRPGRLDRILYVGAPDRETRKEIFRIRFASMAVEPGVDVDELGRITEGCSGAEVASICQDAALATMNENLEAPYVTREHLLHSARTVRRRITPDMIRFFERWRDQSGIRISLLHDMHLEAQRVAVQADGGAVRLADVQRDERGVVVRHHGVLRLAHELVGETEAAVWPQDRDGRDVARGLVGGLFLPAAASARSSSTHAHAHLGKDVPHDPAARVDSDIRQLGPSERVVEVWLTTALTVLEGVVLRQVEQVGILHAEEVLDLASAHSRANKLTVACLMSIVGFCCCGGYLEATRPTLLARPTSTLGSTSRRDKSLHVSFAA</sequence>
<proteinExistence type="predicted"/>
<evidence type="ECO:0000256" key="2">
    <source>
        <dbReference type="ARBA" id="ARBA00022741"/>
    </source>
</evidence>
<dbReference type="Gene3D" id="3.40.50.300">
    <property type="entry name" value="P-loop containing nucleotide triphosphate hydrolases"/>
    <property type="match status" value="2"/>
</dbReference>
<dbReference type="Gene3D" id="1.10.8.60">
    <property type="match status" value="2"/>
</dbReference>
<evidence type="ECO:0000313" key="5">
    <source>
        <dbReference type="EMBL" id="WOO82217.1"/>
    </source>
</evidence>
<dbReference type="FunFam" id="1.10.8.60:FF:000133">
    <property type="entry name" value="AAA family ATPase"/>
    <property type="match status" value="1"/>
</dbReference>
<dbReference type="InterPro" id="IPR027417">
    <property type="entry name" value="P-loop_NTPase"/>
</dbReference>
<dbReference type="InterPro" id="IPR003960">
    <property type="entry name" value="ATPase_AAA_CS"/>
</dbReference>
<evidence type="ECO:0000313" key="6">
    <source>
        <dbReference type="Proteomes" id="UP000827549"/>
    </source>
</evidence>
<dbReference type="GO" id="GO:0005524">
    <property type="term" value="F:ATP binding"/>
    <property type="evidence" value="ECO:0007669"/>
    <property type="project" value="UniProtKB-KW"/>
</dbReference>
<dbReference type="FunFam" id="3.40.50.300:FF:001985">
    <property type="entry name" value="Chromosome 9, whole genome shotgun sequence"/>
    <property type="match status" value="1"/>
</dbReference>
<dbReference type="PANTHER" id="PTHR23077:SF27">
    <property type="entry name" value="ATPASE FAMILY GENE 2 PROTEIN HOMOLOG A"/>
    <property type="match status" value="1"/>
</dbReference>
<dbReference type="GO" id="GO:0005737">
    <property type="term" value="C:cytoplasm"/>
    <property type="evidence" value="ECO:0007669"/>
    <property type="project" value="TreeGrafter"/>
</dbReference>
<feature type="domain" description="AAA+ ATPase" evidence="4">
    <location>
        <begin position="296"/>
        <end position="437"/>
    </location>
</feature>
<dbReference type="InterPro" id="IPR050168">
    <property type="entry name" value="AAA_ATPase_domain"/>
</dbReference>
<dbReference type="SMART" id="SM00382">
    <property type="entry name" value="AAA"/>
    <property type="match status" value="2"/>
</dbReference>
<dbReference type="EMBL" id="CP086717">
    <property type="protein sequence ID" value="WOO82217.1"/>
    <property type="molecule type" value="Genomic_DNA"/>
</dbReference>
<organism evidence="5 6">
    <name type="scientific">Vanrija pseudolonga</name>
    <dbReference type="NCBI Taxonomy" id="143232"/>
    <lineage>
        <taxon>Eukaryota</taxon>
        <taxon>Fungi</taxon>
        <taxon>Dikarya</taxon>
        <taxon>Basidiomycota</taxon>
        <taxon>Agaricomycotina</taxon>
        <taxon>Tremellomycetes</taxon>
        <taxon>Trichosporonales</taxon>
        <taxon>Trichosporonaceae</taxon>
        <taxon>Vanrija</taxon>
    </lineage>
</organism>
<dbReference type="GO" id="GO:0016887">
    <property type="term" value="F:ATP hydrolysis activity"/>
    <property type="evidence" value="ECO:0007669"/>
    <property type="project" value="InterPro"/>
</dbReference>
<dbReference type="GeneID" id="87808943"/>
<gene>
    <name evidence="5" type="primary">AFG2_1</name>
    <name evidence="5" type="ORF">LOC62_04G005715</name>
</gene>
<reference evidence="5" key="1">
    <citation type="submission" date="2023-10" db="EMBL/GenBank/DDBJ databases">
        <authorList>
            <person name="Noh H."/>
        </authorList>
    </citation>
    <scope>NUCLEOTIDE SEQUENCE</scope>
    <source>
        <strain evidence="5">DUCC4014</strain>
    </source>
</reference>
<evidence type="ECO:0000256" key="3">
    <source>
        <dbReference type="ARBA" id="ARBA00022840"/>
    </source>
</evidence>
<dbReference type="InterPro" id="IPR003959">
    <property type="entry name" value="ATPase_AAA_core"/>
</dbReference>
<dbReference type="Proteomes" id="UP000827549">
    <property type="component" value="Chromosome 4"/>
</dbReference>
<dbReference type="SUPFAM" id="SSF52540">
    <property type="entry name" value="P-loop containing nucleoside triphosphate hydrolases"/>
    <property type="match status" value="2"/>
</dbReference>
<keyword evidence="2" id="KW-0547">Nucleotide-binding</keyword>